<dbReference type="GO" id="GO:0005576">
    <property type="term" value="C:extracellular region"/>
    <property type="evidence" value="ECO:0007669"/>
    <property type="project" value="InterPro"/>
</dbReference>
<feature type="domain" description="Chitin-binding type-2" evidence="2">
    <location>
        <begin position="27"/>
        <end position="82"/>
    </location>
</feature>
<name>A0A9N9TTT4_PHYSR</name>
<organism evidence="3 4">
    <name type="scientific">Phyllotreta striolata</name>
    <name type="common">Striped flea beetle</name>
    <name type="synonym">Crioceris striolata</name>
    <dbReference type="NCBI Taxonomy" id="444603"/>
    <lineage>
        <taxon>Eukaryota</taxon>
        <taxon>Metazoa</taxon>
        <taxon>Ecdysozoa</taxon>
        <taxon>Arthropoda</taxon>
        <taxon>Hexapoda</taxon>
        <taxon>Insecta</taxon>
        <taxon>Pterygota</taxon>
        <taxon>Neoptera</taxon>
        <taxon>Endopterygota</taxon>
        <taxon>Coleoptera</taxon>
        <taxon>Polyphaga</taxon>
        <taxon>Cucujiformia</taxon>
        <taxon>Chrysomeloidea</taxon>
        <taxon>Chrysomelidae</taxon>
        <taxon>Galerucinae</taxon>
        <taxon>Alticini</taxon>
        <taxon>Phyllotreta</taxon>
    </lineage>
</organism>
<dbReference type="Proteomes" id="UP001153712">
    <property type="component" value="Chromosome 5"/>
</dbReference>
<accession>A0A9N9TTT4</accession>
<feature type="chain" id="PRO_5040458425" description="Chitin-binding type-2 domain-containing protein" evidence="1">
    <location>
        <begin position="20"/>
        <end position="133"/>
    </location>
</feature>
<proteinExistence type="predicted"/>
<dbReference type="Pfam" id="PF01607">
    <property type="entry name" value="CBM_14"/>
    <property type="match status" value="1"/>
</dbReference>
<evidence type="ECO:0000256" key="1">
    <source>
        <dbReference type="SAM" id="SignalP"/>
    </source>
</evidence>
<dbReference type="OrthoDB" id="6020543at2759"/>
<dbReference type="InterPro" id="IPR002557">
    <property type="entry name" value="Chitin-bd_dom"/>
</dbReference>
<dbReference type="AlphaFoldDB" id="A0A9N9TTT4"/>
<evidence type="ECO:0000313" key="4">
    <source>
        <dbReference type="Proteomes" id="UP001153712"/>
    </source>
</evidence>
<dbReference type="SMART" id="SM00494">
    <property type="entry name" value="ChtBD2"/>
    <property type="match status" value="1"/>
</dbReference>
<dbReference type="PROSITE" id="PS50940">
    <property type="entry name" value="CHIT_BIND_II"/>
    <property type="match status" value="1"/>
</dbReference>
<dbReference type="InterPro" id="IPR036508">
    <property type="entry name" value="Chitin-bd_dom_sf"/>
</dbReference>
<feature type="signal peptide" evidence="1">
    <location>
        <begin position="1"/>
        <end position="19"/>
    </location>
</feature>
<dbReference type="SUPFAM" id="SSF57625">
    <property type="entry name" value="Invertebrate chitin-binding proteins"/>
    <property type="match status" value="1"/>
</dbReference>
<keyword evidence="4" id="KW-1185">Reference proteome</keyword>
<gene>
    <name evidence="3" type="ORF">PHYEVI_LOCUS8718</name>
</gene>
<dbReference type="GO" id="GO:0008061">
    <property type="term" value="F:chitin binding"/>
    <property type="evidence" value="ECO:0007669"/>
    <property type="project" value="InterPro"/>
</dbReference>
<sequence>MAGILKAILFSCIFYYVAAKSLQRSSVTKCGSANFITPHNALCDRYYLCKDGELEVEKCPEGTLFCSSSLQCENKENVDCGKLRIPNEGSERSIKNRFLNDLIDIDYITGIFDIIDVVVVDSQITLIKSDIDF</sequence>
<reference evidence="3" key="1">
    <citation type="submission" date="2022-01" db="EMBL/GenBank/DDBJ databases">
        <authorList>
            <person name="King R."/>
        </authorList>
    </citation>
    <scope>NUCLEOTIDE SEQUENCE</scope>
</reference>
<dbReference type="EMBL" id="OU900098">
    <property type="protein sequence ID" value="CAG9862403.1"/>
    <property type="molecule type" value="Genomic_DNA"/>
</dbReference>
<evidence type="ECO:0000259" key="2">
    <source>
        <dbReference type="PROSITE" id="PS50940"/>
    </source>
</evidence>
<keyword evidence="1" id="KW-0732">Signal</keyword>
<dbReference type="Gene3D" id="2.170.140.10">
    <property type="entry name" value="Chitin binding domain"/>
    <property type="match status" value="1"/>
</dbReference>
<evidence type="ECO:0000313" key="3">
    <source>
        <dbReference type="EMBL" id="CAG9862403.1"/>
    </source>
</evidence>
<protein>
    <recommendedName>
        <fullName evidence="2">Chitin-binding type-2 domain-containing protein</fullName>
    </recommendedName>
</protein>